<evidence type="ECO:0000313" key="3">
    <source>
        <dbReference type="EMBL" id="KAJ7229072.1"/>
    </source>
</evidence>
<feature type="transmembrane region" description="Helical" evidence="1">
    <location>
        <begin position="12"/>
        <end position="35"/>
    </location>
</feature>
<dbReference type="AlphaFoldDB" id="A0AAD6YTU9"/>
<feature type="transmembrane region" description="Helical" evidence="1">
    <location>
        <begin position="80"/>
        <end position="98"/>
    </location>
</feature>
<feature type="transmembrane region" description="Helical" evidence="1">
    <location>
        <begin position="228"/>
        <end position="248"/>
    </location>
</feature>
<feature type="domain" description="DUF6534" evidence="2">
    <location>
        <begin position="166"/>
        <end position="253"/>
    </location>
</feature>
<gene>
    <name evidence="3" type="ORF">GGX14DRAFT_616637</name>
</gene>
<evidence type="ECO:0000259" key="2">
    <source>
        <dbReference type="Pfam" id="PF20152"/>
    </source>
</evidence>
<name>A0AAD6YTU9_9AGAR</name>
<reference evidence="3" key="1">
    <citation type="submission" date="2023-03" db="EMBL/GenBank/DDBJ databases">
        <title>Massive genome expansion in bonnet fungi (Mycena s.s.) driven by repeated elements and novel gene families across ecological guilds.</title>
        <authorList>
            <consortium name="Lawrence Berkeley National Laboratory"/>
            <person name="Harder C.B."/>
            <person name="Miyauchi S."/>
            <person name="Viragh M."/>
            <person name="Kuo A."/>
            <person name="Thoen E."/>
            <person name="Andreopoulos B."/>
            <person name="Lu D."/>
            <person name="Skrede I."/>
            <person name="Drula E."/>
            <person name="Henrissat B."/>
            <person name="Morin E."/>
            <person name="Kohler A."/>
            <person name="Barry K."/>
            <person name="LaButti K."/>
            <person name="Morin E."/>
            <person name="Salamov A."/>
            <person name="Lipzen A."/>
            <person name="Mereny Z."/>
            <person name="Hegedus B."/>
            <person name="Baldrian P."/>
            <person name="Stursova M."/>
            <person name="Weitz H."/>
            <person name="Taylor A."/>
            <person name="Grigoriev I.V."/>
            <person name="Nagy L.G."/>
            <person name="Martin F."/>
            <person name="Kauserud H."/>
        </authorList>
    </citation>
    <scope>NUCLEOTIDE SEQUENCE</scope>
    <source>
        <strain evidence="3">9144</strain>
    </source>
</reference>
<feature type="transmembrane region" description="Helical" evidence="1">
    <location>
        <begin position="47"/>
        <end position="68"/>
    </location>
</feature>
<dbReference type="PANTHER" id="PTHR40465:SF1">
    <property type="entry name" value="DUF6534 DOMAIN-CONTAINING PROTEIN"/>
    <property type="match status" value="1"/>
</dbReference>
<accession>A0AAD6YTU9</accession>
<evidence type="ECO:0000256" key="1">
    <source>
        <dbReference type="SAM" id="Phobius"/>
    </source>
</evidence>
<feature type="transmembrane region" description="Helical" evidence="1">
    <location>
        <begin position="156"/>
        <end position="179"/>
    </location>
</feature>
<keyword evidence="4" id="KW-1185">Reference proteome</keyword>
<keyword evidence="1" id="KW-0812">Transmembrane</keyword>
<dbReference type="PANTHER" id="PTHR40465">
    <property type="entry name" value="CHROMOSOME 1, WHOLE GENOME SHOTGUN SEQUENCE"/>
    <property type="match status" value="1"/>
</dbReference>
<feature type="transmembrane region" description="Helical" evidence="1">
    <location>
        <begin position="110"/>
        <end position="136"/>
    </location>
</feature>
<sequence>MADLDLSLTMGPIIIGAFLCVFLFGLICMQTVNYLKSFPNDSLSSKCIVISIWALQLVYTACICQGAYTMSVTDFGQISALLFAPWGLNAAVIVGSLIDHGARAFFVARIYRVTKALCISLFLWTTIAFLLGVSLVLGAEAIRSKSIPITAEKWRWLYELLFFGDAALDIVDACVLCFYLKMQSRAAFSQSTTALVDQLVVYTLQTGLFTSFVALAAAISFKVAPEDYIWTVFYMAMPCTFVSARLAYINNRKNMSQTPFVVTCGDNLGHGTTVQFSQSVMVSRDDAASGLAGAMKFDGQTLELNKFTARPDVFAV</sequence>
<protein>
    <recommendedName>
        <fullName evidence="2">DUF6534 domain-containing protein</fullName>
    </recommendedName>
</protein>
<evidence type="ECO:0000313" key="4">
    <source>
        <dbReference type="Proteomes" id="UP001219525"/>
    </source>
</evidence>
<organism evidence="3 4">
    <name type="scientific">Mycena pura</name>
    <dbReference type="NCBI Taxonomy" id="153505"/>
    <lineage>
        <taxon>Eukaryota</taxon>
        <taxon>Fungi</taxon>
        <taxon>Dikarya</taxon>
        <taxon>Basidiomycota</taxon>
        <taxon>Agaricomycotina</taxon>
        <taxon>Agaricomycetes</taxon>
        <taxon>Agaricomycetidae</taxon>
        <taxon>Agaricales</taxon>
        <taxon>Marasmiineae</taxon>
        <taxon>Mycenaceae</taxon>
        <taxon>Mycena</taxon>
    </lineage>
</organism>
<dbReference type="Proteomes" id="UP001219525">
    <property type="component" value="Unassembled WGS sequence"/>
</dbReference>
<comment type="caution">
    <text evidence="3">The sequence shown here is derived from an EMBL/GenBank/DDBJ whole genome shotgun (WGS) entry which is preliminary data.</text>
</comment>
<keyword evidence="1" id="KW-1133">Transmembrane helix</keyword>
<proteinExistence type="predicted"/>
<dbReference type="EMBL" id="JARJCW010000002">
    <property type="protein sequence ID" value="KAJ7229072.1"/>
    <property type="molecule type" value="Genomic_DNA"/>
</dbReference>
<dbReference type="InterPro" id="IPR045339">
    <property type="entry name" value="DUF6534"/>
</dbReference>
<keyword evidence="1" id="KW-0472">Membrane</keyword>
<feature type="transmembrane region" description="Helical" evidence="1">
    <location>
        <begin position="199"/>
        <end position="222"/>
    </location>
</feature>
<dbReference type="Pfam" id="PF20152">
    <property type="entry name" value="DUF6534"/>
    <property type="match status" value="1"/>
</dbReference>